<evidence type="ECO:0000256" key="5">
    <source>
        <dbReference type="SAM" id="SignalP"/>
    </source>
</evidence>
<sequence>MKKNTILLFFMLISFSLLAQNKFTKVADDLFERYEYVKASQEYLLLVEKGKADTYVYKQLGECYYNMFNTVESAKWYELAVKTEQDAETYFNYAQILKSNTKYEEANAQMKVFAAKLPADQRAIEFNKNPDYLPSLIAKNKLFDVKILDINSDKSDFGAVLYNDVLYFSSARNVGGKKYGWNEEPFLDIYQSNLKADGSFSEPTPVSELNSRFHEGPVSITADGNTIYFSSESFNSNSFEKNNAKRLKFGQVHLFKAKKENGKWTEITALPFNGKQYSTSNPSIDKEGKILYFSSNMPGSIGGIDIWKVLVNSDGTYGTPENMGDKINTAGDESFPFVTDENVLYFASNGLTGFGGLDVFFVDLNKNDTPINAGKPVNTEKDDFALTYNTVKQLGYVSSNRSGEDHLYSSIPVCKGQIKVIVKSLKDDTILTNSKVLILDENSNVIGSQVSNEKGEVVYDVDCEKIYIIEAYKDGYVTAKMPLAKFVGGVIAVDVTIKPVDVIVTETEIILNPIYFDFNKSNVTKQGAEELDKLVYVMSQNDKLKIYVKSHSDSKGDDKYNLNLSDKRAKSTVQYVISKGIDANRVSGKGYGETELKIDCKNKCTDEQNAINRRSEFLLVK</sequence>
<evidence type="ECO:0000256" key="1">
    <source>
        <dbReference type="ARBA" id="ARBA00004442"/>
    </source>
</evidence>
<dbReference type="Gene3D" id="3.30.1330.60">
    <property type="entry name" value="OmpA-like domain"/>
    <property type="match status" value="1"/>
</dbReference>
<keyword evidence="8" id="KW-1185">Reference proteome</keyword>
<dbReference type="PROSITE" id="PS51123">
    <property type="entry name" value="OMPA_2"/>
    <property type="match status" value="1"/>
</dbReference>
<gene>
    <name evidence="7" type="ORF">DOS84_18655</name>
</gene>
<dbReference type="AlphaFoldDB" id="A0A2W7U3T3"/>
<dbReference type="InterPro" id="IPR006665">
    <property type="entry name" value="OmpA-like"/>
</dbReference>
<dbReference type="Proteomes" id="UP000249177">
    <property type="component" value="Unassembled WGS sequence"/>
</dbReference>
<protein>
    <submittedName>
        <fullName evidence="7">Cell envelope biogenesis protein OmpA</fullName>
    </submittedName>
</protein>
<keyword evidence="2 4" id="KW-0472">Membrane</keyword>
<dbReference type="InterPro" id="IPR006664">
    <property type="entry name" value="OMP_bac"/>
</dbReference>
<dbReference type="SUPFAM" id="SSF103088">
    <property type="entry name" value="OmpA-like"/>
    <property type="match status" value="1"/>
</dbReference>
<dbReference type="Pfam" id="PF07676">
    <property type="entry name" value="PD40"/>
    <property type="match status" value="1"/>
</dbReference>
<dbReference type="Pfam" id="PF00691">
    <property type="entry name" value="OmpA"/>
    <property type="match status" value="1"/>
</dbReference>
<name>A0A2W7U3T3_9FLAO</name>
<dbReference type="CDD" id="cd07185">
    <property type="entry name" value="OmpA_C-like"/>
    <property type="match status" value="1"/>
</dbReference>
<proteinExistence type="predicted"/>
<feature type="signal peptide" evidence="5">
    <location>
        <begin position="1"/>
        <end position="19"/>
    </location>
</feature>
<dbReference type="PANTHER" id="PTHR30329">
    <property type="entry name" value="STATOR ELEMENT OF FLAGELLAR MOTOR COMPLEX"/>
    <property type="match status" value="1"/>
</dbReference>
<evidence type="ECO:0000259" key="6">
    <source>
        <dbReference type="PROSITE" id="PS51123"/>
    </source>
</evidence>
<dbReference type="PANTHER" id="PTHR30329:SF21">
    <property type="entry name" value="LIPOPROTEIN YIAD-RELATED"/>
    <property type="match status" value="1"/>
</dbReference>
<dbReference type="SUPFAM" id="SSF48452">
    <property type="entry name" value="TPR-like"/>
    <property type="match status" value="1"/>
</dbReference>
<dbReference type="Gene3D" id="1.25.40.10">
    <property type="entry name" value="Tetratricopeptide repeat domain"/>
    <property type="match status" value="1"/>
</dbReference>
<evidence type="ECO:0000256" key="4">
    <source>
        <dbReference type="PROSITE-ProRule" id="PRU00473"/>
    </source>
</evidence>
<dbReference type="SUPFAM" id="SSF82171">
    <property type="entry name" value="DPP6 N-terminal domain-like"/>
    <property type="match status" value="1"/>
</dbReference>
<keyword evidence="5" id="KW-0732">Signal</keyword>
<organism evidence="7 8">
    <name type="scientific">Flavobacterium aquariorum</name>
    <dbReference type="NCBI Taxonomy" id="2217670"/>
    <lineage>
        <taxon>Bacteria</taxon>
        <taxon>Pseudomonadati</taxon>
        <taxon>Bacteroidota</taxon>
        <taxon>Flavobacteriia</taxon>
        <taxon>Flavobacteriales</taxon>
        <taxon>Flavobacteriaceae</taxon>
        <taxon>Flavobacterium</taxon>
    </lineage>
</organism>
<evidence type="ECO:0000313" key="7">
    <source>
        <dbReference type="EMBL" id="PZX91869.1"/>
    </source>
</evidence>
<evidence type="ECO:0000313" key="8">
    <source>
        <dbReference type="Proteomes" id="UP000249177"/>
    </source>
</evidence>
<evidence type="ECO:0000256" key="3">
    <source>
        <dbReference type="ARBA" id="ARBA00023237"/>
    </source>
</evidence>
<dbReference type="EMBL" id="QKXH01000016">
    <property type="protein sequence ID" value="PZX91869.1"/>
    <property type="molecule type" value="Genomic_DNA"/>
</dbReference>
<reference evidence="7 8" key="1">
    <citation type="submission" date="2018-06" db="EMBL/GenBank/DDBJ databases">
        <title>Flavobacterium sp IMCC34762, genome.</title>
        <authorList>
            <person name="Joung Y."/>
            <person name="Cho J."/>
            <person name="Song J."/>
        </authorList>
    </citation>
    <scope>NUCLEOTIDE SEQUENCE [LARGE SCALE GENOMIC DNA]</scope>
    <source>
        <strain evidence="7 8">IMCC34762</strain>
    </source>
</reference>
<comment type="subcellular location">
    <subcellularLocation>
        <location evidence="1">Cell outer membrane</location>
    </subcellularLocation>
</comment>
<dbReference type="OrthoDB" id="9809364at2"/>
<accession>A0A2W7U3T3</accession>
<dbReference type="InterPro" id="IPR011659">
    <property type="entry name" value="WD40"/>
</dbReference>
<feature type="domain" description="OmpA-like" evidence="6">
    <location>
        <begin position="504"/>
        <end position="621"/>
    </location>
</feature>
<dbReference type="InterPro" id="IPR050330">
    <property type="entry name" value="Bact_OuterMem_StrucFunc"/>
</dbReference>
<dbReference type="GO" id="GO:0009279">
    <property type="term" value="C:cell outer membrane"/>
    <property type="evidence" value="ECO:0007669"/>
    <property type="project" value="UniProtKB-SubCell"/>
</dbReference>
<evidence type="ECO:0000256" key="2">
    <source>
        <dbReference type="ARBA" id="ARBA00023136"/>
    </source>
</evidence>
<dbReference type="InterPro" id="IPR036737">
    <property type="entry name" value="OmpA-like_sf"/>
</dbReference>
<keyword evidence="3" id="KW-0998">Cell outer membrane</keyword>
<dbReference type="RefSeq" id="WP_111411612.1">
    <property type="nucleotide sequence ID" value="NZ_QKXH01000016.1"/>
</dbReference>
<comment type="caution">
    <text evidence="7">The sequence shown here is derived from an EMBL/GenBank/DDBJ whole genome shotgun (WGS) entry which is preliminary data.</text>
</comment>
<dbReference type="InterPro" id="IPR011990">
    <property type="entry name" value="TPR-like_helical_dom_sf"/>
</dbReference>
<dbReference type="PRINTS" id="PR01021">
    <property type="entry name" value="OMPADOMAIN"/>
</dbReference>
<feature type="chain" id="PRO_5016006979" evidence="5">
    <location>
        <begin position="20"/>
        <end position="621"/>
    </location>
</feature>